<sequence length="399" mass="43341">MAGMALNSDTPTTSKKASSLIYDPKARGIFYQVLTLAVVVLFVWMVTQNTIDNLRRANIASGFGFIQGRAGFDIGQSLIAYSSDSTYGRALLVGILNTLQVAVLGIITASIIGFIVGIARLSQNWLIAKLAQVYVEFFRNIPPLLVILFWYKGVIAVLPQARDSFNLPFQTYLNNRGLFVPKPIFGDGAWAIAVAFLIGIVATVFVARWAKQRQMRTGQPFHTVWTGLGLILGLPILTFLALGAPLTFDYPIAGRFNLTGGSVLGPEFISLYLALSFYTASFIAEIVRSGIKAVPKGQTEAANALGLRSNAITRLIVLPQALRIIIPPLTSQYLNLTKNSSLAVACGFADIYAIGGTMLNQTGQAVEIVALFLIIYLSISITTAIFMNWFNAKMALVER</sequence>
<keyword evidence="6" id="KW-0029">Amino-acid transport</keyword>
<name>A0A5C4XFU7_9HYPH</name>
<evidence type="ECO:0000256" key="3">
    <source>
        <dbReference type="ARBA" id="ARBA00022448"/>
    </source>
</evidence>
<dbReference type="Pfam" id="PF00528">
    <property type="entry name" value="BPD_transp_1"/>
    <property type="match status" value="1"/>
</dbReference>
<gene>
    <name evidence="11" type="ORF">FHP24_19155</name>
</gene>
<evidence type="ECO:0000313" key="12">
    <source>
        <dbReference type="Proteomes" id="UP000311605"/>
    </source>
</evidence>
<dbReference type="InterPro" id="IPR035906">
    <property type="entry name" value="MetI-like_sf"/>
</dbReference>
<evidence type="ECO:0000256" key="8">
    <source>
        <dbReference type="ARBA" id="ARBA00023136"/>
    </source>
</evidence>
<keyword evidence="4" id="KW-1003">Cell membrane</keyword>
<comment type="similarity">
    <text evidence="2">Belongs to the binding-protein-dependent transport system permease family. HisMQ subfamily.</text>
</comment>
<keyword evidence="7 9" id="KW-1133">Transmembrane helix</keyword>
<feature type="transmembrane region" description="Helical" evidence="9">
    <location>
        <begin position="59"/>
        <end position="81"/>
    </location>
</feature>
<evidence type="ECO:0000256" key="4">
    <source>
        <dbReference type="ARBA" id="ARBA00022475"/>
    </source>
</evidence>
<accession>A0A5C4XFU7</accession>
<evidence type="ECO:0000259" key="10">
    <source>
        <dbReference type="PROSITE" id="PS50928"/>
    </source>
</evidence>
<dbReference type="GO" id="GO:0006865">
    <property type="term" value="P:amino acid transport"/>
    <property type="evidence" value="ECO:0007669"/>
    <property type="project" value="UniProtKB-KW"/>
</dbReference>
<evidence type="ECO:0000256" key="6">
    <source>
        <dbReference type="ARBA" id="ARBA00022970"/>
    </source>
</evidence>
<dbReference type="OrthoDB" id="9808531at2"/>
<feature type="transmembrane region" description="Helical" evidence="9">
    <location>
        <begin position="268"/>
        <end position="287"/>
    </location>
</feature>
<dbReference type="PANTHER" id="PTHR30614">
    <property type="entry name" value="MEMBRANE COMPONENT OF AMINO ACID ABC TRANSPORTER"/>
    <property type="match status" value="1"/>
</dbReference>
<dbReference type="GO" id="GO:0043190">
    <property type="term" value="C:ATP-binding cassette (ABC) transporter complex"/>
    <property type="evidence" value="ECO:0007669"/>
    <property type="project" value="InterPro"/>
</dbReference>
<feature type="transmembrane region" description="Helical" evidence="9">
    <location>
        <begin position="368"/>
        <end position="390"/>
    </location>
</feature>
<evidence type="ECO:0000256" key="5">
    <source>
        <dbReference type="ARBA" id="ARBA00022692"/>
    </source>
</evidence>
<dbReference type="SUPFAM" id="SSF161098">
    <property type="entry name" value="MetI-like"/>
    <property type="match status" value="2"/>
</dbReference>
<dbReference type="InterPro" id="IPR000515">
    <property type="entry name" value="MetI-like"/>
</dbReference>
<dbReference type="Gene3D" id="1.10.3720.10">
    <property type="entry name" value="MetI-like"/>
    <property type="match status" value="2"/>
</dbReference>
<comment type="subcellular location">
    <subcellularLocation>
        <location evidence="1">Cell inner membrane</location>
        <topology evidence="1">Multi-pass membrane protein</topology>
    </subcellularLocation>
    <subcellularLocation>
        <location evidence="9">Cell membrane</location>
        <topology evidence="9">Multi-pass membrane protein</topology>
    </subcellularLocation>
</comment>
<dbReference type="InterPro" id="IPR010065">
    <property type="entry name" value="AA_ABC_transptr_permease_3TM"/>
</dbReference>
<feature type="transmembrane region" description="Helical" evidence="9">
    <location>
        <begin position="222"/>
        <end position="248"/>
    </location>
</feature>
<feature type="transmembrane region" description="Helical" evidence="9">
    <location>
        <begin position="101"/>
        <end position="121"/>
    </location>
</feature>
<comment type="caution">
    <text evidence="11">The sequence shown here is derived from an EMBL/GenBank/DDBJ whole genome shotgun (WGS) entry which is preliminary data.</text>
</comment>
<feature type="transmembrane region" description="Helical" evidence="9">
    <location>
        <begin position="188"/>
        <end position="210"/>
    </location>
</feature>
<dbReference type="PANTHER" id="PTHR30614:SF37">
    <property type="entry name" value="AMINO-ACID ABC TRANSPORTER PERMEASE PROTEIN YHDX-RELATED"/>
    <property type="match status" value="1"/>
</dbReference>
<evidence type="ECO:0000256" key="2">
    <source>
        <dbReference type="ARBA" id="ARBA00010072"/>
    </source>
</evidence>
<feature type="transmembrane region" description="Helical" evidence="9">
    <location>
        <begin position="29"/>
        <end position="47"/>
    </location>
</feature>
<evidence type="ECO:0000256" key="1">
    <source>
        <dbReference type="ARBA" id="ARBA00004429"/>
    </source>
</evidence>
<dbReference type="EMBL" id="VDMN01000004">
    <property type="protein sequence ID" value="TNM62208.1"/>
    <property type="molecule type" value="Genomic_DNA"/>
</dbReference>
<feature type="domain" description="ABC transmembrane type-1" evidence="10">
    <location>
        <begin position="95"/>
        <end position="387"/>
    </location>
</feature>
<feature type="transmembrane region" description="Helical" evidence="9">
    <location>
        <begin position="141"/>
        <end position="161"/>
    </location>
</feature>
<proteinExistence type="inferred from homology"/>
<dbReference type="PROSITE" id="PS50928">
    <property type="entry name" value="ABC_TM1"/>
    <property type="match status" value="1"/>
</dbReference>
<evidence type="ECO:0000256" key="7">
    <source>
        <dbReference type="ARBA" id="ARBA00022989"/>
    </source>
</evidence>
<organism evidence="11 12">
    <name type="scientific">Aliirhizobium smilacinae</name>
    <dbReference type="NCBI Taxonomy" id="1395944"/>
    <lineage>
        <taxon>Bacteria</taxon>
        <taxon>Pseudomonadati</taxon>
        <taxon>Pseudomonadota</taxon>
        <taxon>Alphaproteobacteria</taxon>
        <taxon>Hyphomicrobiales</taxon>
        <taxon>Rhizobiaceae</taxon>
        <taxon>Aliirhizobium</taxon>
    </lineage>
</organism>
<dbReference type="AlphaFoldDB" id="A0A5C4XFU7"/>
<evidence type="ECO:0000313" key="11">
    <source>
        <dbReference type="EMBL" id="TNM62208.1"/>
    </source>
</evidence>
<keyword evidence="12" id="KW-1185">Reference proteome</keyword>
<reference evidence="11 12" key="1">
    <citation type="submission" date="2019-06" db="EMBL/GenBank/DDBJ databases">
        <title>The draft genome of Rhizobium smilacinae PTYR-5.</title>
        <authorList>
            <person name="Liu L."/>
            <person name="Li L."/>
            <person name="Zhang X."/>
        </authorList>
    </citation>
    <scope>NUCLEOTIDE SEQUENCE [LARGE SCALE GENOMIC DNA]</scope>
    <source>
        <strain evidence="11 12">PTYR-5</strain>
    </source>
</reference>
<keyword evidence="8 9" id="KW-0472">Membrane</keyword>
<protein>
    <submittedName>
        <fullName evidence="11">Amino acid ABC transporter permease</fullName>
    </submittedName>
</protein>
<keyword evidence="5 9" id="KW-0812">Transmembrane</keyword>
<dbReference type="Proteomes" id="UP000311605">
    <property type="component" value="Unassembled WGS sequence"/>
</dbReference>
<dbReference type="RefSeq" id="WP_139677834.1">
    <property type="nucleotide sequence ID" value="NZ_VDMN01000004.1"/>
</dbReference>
<dbReference type="InterPro" id="IPR043429">
    <property type="entry name" value="ArtM/GltK/GlnP/TcyL/YhdX-like"/>
</dbReference>
<dbReference type="NCBIfam" id="TIGR01726">
    <property type="entry name" value="HEQRo_perm_3TM"/>
    <property type="match status" value="1"/>
</dbReference>
<dbReference type="CDD" id="cd06261">
    <property type="entry name" value="TM_PBP2"/>
    <property type="match status" value="2"/>
</dbReference>
<dbReference type="GO" id="GO:0022857">
    <property type="term" value="F:transmembrane transporter activity"/>
    <property type="evidence" value="ECO:0007669"/>
    <property type="project" value="InterPro"/>
</dbReference>
<keyword evidence="3 9" id="KW-0813">Transport</keyword>
<evidence type="ECO:0000256" key="9">
    <source>
        <dbReference type="RuleBase" id="RU363032"/>
    </source>
</evidence>